<dbReference type="OrthoDB" id="2560628at2759"/>
<dbReference type="PANTHER" id="PTHR42109:SF2">
    <property type="entry name" value="INTEGRAL MEMBRANE PROTEIN"/>
    <property type="match status" value="1"/>
</dbReference>
<proteinExistence type="predicted"/>
<feature type="transmembrane region" description="Helical" evidence="1">
    <location>
        <begin position="69"/>
        <end position="86"/>
    </location>
</feature>
<accession>A0A6G1LIT4</accession>
<keyword evidence="1" id="KW-0472">Membrane</keyword>
<dbReference type="Pfam" id="PF24800">
    <property type="entry name" value="DUF7702"/>
    <property type="match status" value="1"/>
</dbReference>
<dbReference type="Proteomes" id="UP000799436">
    <property type="component" value="Unassembled WGS sequence"/>
</dbReference>
<feature type="domain" description="DUF7702" evidence="2">
    <location>
        <begin position="74"/>
        <end position="269"/>
    </location>
</feature>
<sequence length="321" mass="35347">MLAIEMPHRDPVGSTVTSVNQATTIPTSNIPHNRHAHLQRRPIGSNTRLLRPSLARESPRRLAPRLQQTIRLALILILSIFSIVGASCTLCIDTKNDHLASLPETAAITSALGTPPLLLALLGLLERINTGLEQGTFLARTFSLIHIVPIAASAVAMYEFWDGAGAIETGKQLLEVTFILFLAIYISLAGVVLYVPKCSRWVLAAEQKLLYAGVISMPFMLVRITCTVTVAFPSAGGVIYFRDVKAWAQGFMQTLMETIVVFVFVTAGLLTPGPRKQEPVDGRRNHVENGYASESQCWSPVRQHLPAKWDRRIQAWQAYAE</sequence>
<evidence type="ECO:0000313" key="4">
    <source>
        <dbReference type="Proteomes" id="UP000799436"/>
    </source>
</evidence>
<gene>
    <name evidence="3" type="ORF">EJ03DRAFT_185867</name>
</gene>
<feature type="transmembrane region" description="Helical" evidence="1">
    <location>
        <begin position="137"/>
        <end position="158"/>
    </location>
</feature>
<keyword evidence="1" id="KW-0812">Transmembrane</keyword>
<evidence type="ECO:0000259" key="2">
    <source>
        <dbReference type="Pfam" id="PF24800"/>
    </source>
</evidence>
<keyword evidence="1" id="KW-1133">Transmembrane helix</keyword>
<feature type="transmembrane region" description="Helical" evidence="1">
    <location>
        <begin position="251"/>
        <end position="270"/>
    </location>
</feature>
<dbReference type="InterPro" id="IPR056119">
    <property type="entry name" value="DUF7702"/>
</dbReference>
<dbReference type="EMBL" id="ML995814">
    <property type="protein sequence ID" value="KAF2772482.1"/>
    <property type="molecule type" value="Genomic_DNA"/>
</dbReference>
<evidence type="ECO:0000313" key="3">
    <source>
        <dbReference type="EMBL" id="KAF2772482.1"/>
    </source>
</evidence>
<feature type="transmembrane region" description="Helical" evidence="1">
    <location>
        <begin position="209"/>
        <end position="231"/>
    </location>
</feature>
<feature type="transmembrane region" description="Helical" evidence="1">
    <location>
        <begin position="106"/>
        <end position="125"/>
    </location>
</feature>
<protein>
    <recommendedName>
        <fullName evidence="2">DUF7702 domain-containing protein</fullName>
    </recommendedName>
</protein>
<evidence type="ECO:0000256" key="1">
    <source>
        <dbReference type="SAM" id="Phobius"/>
    </source>
</evidence>
<dbReference type="PANTHER" id="PTHR42109">
    <property type="entry name" value="UNPLACED GENOMIC SCAFFOLD UM_SCAF_CONTIG_1.265, WHOLE GENOME SHOTGUN SEQUENCE"/>
    <property type="match status" value="1"/>
</dbReference>
<organism evidence="3 4">
    <name type="scientific">Teratosphaeria nubilosa</name>
    <dbReference type="NCBI Taxonomy" id="161662"/>
    <lineage>
        <taxon>Eukaryota</taxon>
        <taxon>Fungi</taxon>
        <taxon>Dikarya</taxon>
        <taxon>Ascomycota</taxon>
        <taxon>Pezizomycotina</taxon>
        <taxon>Dothideomycetes</taxon>
        <taxon>Dothideomycetidae</taxon>
        <taxon>Mycosphaerellales</taxon>
        <taxon>Teratosphaeriaceae</taxon>
        <taxon>Teratosphaeria</taxon>
    </lineage>
</organism>
<feature type="transmembrane region" description="Helical" evidence="1">
    <location>
        <begin position="178"/>
        <end position="197"/>
    </location>
</feature>
<keyword evidence="4" id="KW-1185">Reference proteome</keyword>
<dbReference type="AlphaFoldDB" id="A0A6G1LIT4"/>
<name>A0A6G1LIT4_9PEZI</name>
<reference evidence="3" key="1">
    <citation type="journal article" date="2020" name="Stud. Mycol.">
        <title>101 Dothideomycetes genomes: a test case for predicting lifestyles and emergence of pathogens.</title>
        <authorList>
            <person name="Haridas S."/>
            <person name="Albert R."/>
            <person name="Binder M."/>
            <person name="Bloem J."/>
            <person name="Labutti K."/>
            <person name="Salamov A."/>
            <person name="Andreopoulos B."/>
            <person name="Baker S."/>
            <person name="Barry K."/>
            <person name="Bills G."/>
            <person name="Bluhm B."/>
            <person name="Cannon C."/>
            <person name="Castanera R."/>
            <person name="Culley D."/>
            <person name="Daum C."/>
            <person name="Ezra D."/>
            <person name="Gonzalez J."/>
            <person name="Henrissat B."/>
            <person name="Kuo A."/>
            <person name="Liang C."/>
            <person name="Lipzen A."/>
            <person name="Lutzoni F."/>
            <person name="Magnuson J."/>
            <person name="Mondo S."/>
            <person name="Nolan M."/>
            <person name="Ohm R."/>
            <person name="Pangilinan J."/>
            <person name="Park H.-J."/>
            <person name="Ramirez L."/>
            <person name="Alfaro M."/>
            <person name="Sun H."/>
            <person name="Tritt A."/>
            <person name="Yoshinaga Y."/>
            <person name="Zwiers L.-H."/>
            <person name="Turgeon B."/>
            <person name="Goodwin S."/>
            <person name="Spatafora J."/>
            <person name="Crous P."/>
            <person name="Grigoriev I."/>
        </authorList>
    </citation>
    <scope>NUCLEOTIDE SEQUENCE</scope>
    <source>
        <strain evidence="3">CBS 116005</strain>
    </source>
</reference>